<dbReference type="HOGENOM" id="CLU_3384759_0_0_1"/>
<evidence type="ECO:0000313" key="1">
    <source>
        <dbReference type="EMBL" id="EWZ00428.1"/>
    </source>
</evidence>
<proteinExistence type="predicted"/>
<dbReference type="AlphaFoldDB" id="W9J0D7"/>
<gene>
    <name evidence="1" type="ORF">FOYG_00299</name>
</gene>
<dbReference type="Proteomes" id="UP000030753">
    <property type="component" value="Unassembled WGS sequence"/>
</dbReference>
<name>W9J0D7_FUSOX</name>
<sequence length="33" mass="3790">MSVFLVYKGMEDLILGKVLERAFFCCGICSFLR</sequence>
<protein>
    <submittedName>
        <fullName evidence="1">Uncharacterized protein</fullName>
    </submittedName>
</protein>
<dbReference type="EMBL" id="JH717839">
    <property type="protein sequence ID" value="EWZ00428.1"/>
    <property type="molecule type" value="Genomic_DNA"/>
</dbReference>
<organism evidence="1 2">
    <name type="scientific">Fusarium oxysporum NRRL 32931</name>
    <dbReference type="NCBI Taxonomy" id="660029"/>
    <lineage>
        <taxon>Eukaryota</taxon>
        <taxon>Fungi</taxon>
        <taxon>Dikarya</taxon>
        <taxon>Ascomycota</taxon>
        <taxon>Pezizomycotina</taxon>
        <taxon>Sordariomycetes</taxon>
        <taxon>Hypocreomycetidae</taxon>
        <taxon>Hypocreales</taxon>
        <taxon>Nectriaceae</taxon>
        <taxon>Fusarium</taxon>
        <taxon>Fusarium oxysporum species complex</taxon>
    </lineage>
</organism>
<accession>W9J0D7</accession>
<evidence type="ECO:0000313" key="2">
    <source>
        <dbReference type="Proteomes" id="UP000030753"/>
    </source>
</evidence>
<reference evidence="1 2" key="1">
    <citation type="submission" date="2011-06" db="EMBL/GenBank/DDBJ databases">
        <title>The Genome Sequence of Fusarium oxysporum FOSC 3-a.</title>
        <authorList>
            <consortium name="The Broad Institute Genome Sequencing Platform"/>
            <person name="Ma L.-J."/>
            <person name="Gale L.R."/>
            <person name="Schwartz D.C."/>
            <person name="Zhou S."/>
            <person name="Corby-Kistler H."/>
            <person name="Young S.K."/>
            <person name="Zeng Q."/>
            <person name="Gargeya S."/>
            <person name="Fitzgerald M."/>
            <person name="Haas B."/>
            <person name="Abouelleil A."/>
            <person name="Alvarado L."/>
            <person name="Arachchi H.M."/>
            <person name="Berlin A."/>
            <person name="Brown A."/>
            <person name="Chapman S.B."/>
            <person name="Chen Z."/>
            <person name="Dunbar C."/>
            <person name="Freedman E."/>
            <person name="Gearin G."/>
            <person name="Gellesch M."/>
            <person name="Goldberg J."/>
            <person name="Griggs A."/>
            <person name="Gujja S."/>
            <person name="Heiman D."/>
            <person name="Howarth C."/>
            <person name="Larson L."/>
            <person name="Lui A."/>
            <person name="MacDonald P.J.P."/>
            <person name="Mehta T."/>
            <person name="Montmayeur A."/>
            <person name="Murphy C."/>
            <person name="Neiman D."/>
            <person name="Pearson M."/>
            <person name="Priest M."/>
            <person name="Roberts A."/>
            <person name="Saif S."/>
            <person name="Shea T."/>
            <person name="Shenoy N."/>
            <person name="Sisk P."/>
            <person name="Stolte C."/>
            <person name="Sykes S."/>
            <person name="Wortman J."/>
            <person name="Nusbaum C."/>
            <person name="Birren B."/>
        </authorList>
    </citation>
    <scope>NUCLEOTIDE SEQUENCE [LARGE SCALE GENOMIC DNA]</scope>
    <source>
        <strain evidence="2">FOSC 3-a</strain>
    </source>
</reference>